<evidence type="ECO:0000256" key="8">
    <source>
        <dbReference type="ARBA" id="ARBA00023054"/>
    </source>
</evidence>
<keyword evidence="8 12" id="KW-0175">Coiled coil</keyword>
<keyword evidence="9" id="KW-0233">DNA recombination</keyword>
<keyword evidence="10" id="KW-0234">DNA repair</keyword>
<reference evidence="15 16" key="1">
    <citation type="journal article" date="2023" name="Commun. Biol.">
        <title>Genome analysis of Parmales, the sister group of diatoms, reveals the evolutionary specialization of diatoms from phago-mixotrophs to photoautotrophs.</title>
        <authorList>
            <person name="Ban H."/>
            <person name="Sato S."/>
            <person name="Yoshikawa S."/>
            <person name="Yamada K."/>
            <person name="Nakamura Y."/>
            <person name="Ichinomiya M."/>
            <person name="Sato N."/>
            <person name="Blanc-Mathieu R."/>
            <person name="Endo H."/>
            <person name="Kuwata A."/>
            <person name="Ogata H."/>
        </authorList>
    </citation>
    <scope>NUCLEOTIDE SEQUENCE [LARGE SCALE GENOMIC DNA]</scope>
</reference>
<feature type="compositionally biased region" description="Polar residues" evidence="13">
    <location>
        <begin position="10"/>
        <end position="25"/>
    </location>
</feature>
<evidence type="ECO:0000256" key="9">
    <source>
        <dbReference type="ARBA" id="ARBA00023172"/>
    </source>
</evidence>
<protein>
    <recommendedName>
        <fullName evidence="14">Rad50/SbcC-type AAA domain-containing protein</fullName>
    </recommendedName>
</protein>
<feature type="compositionally biased region" description="Acidic residues" evidence="13">
    <location>
        <begin position="937"/>
        <end position="964"/>
    </location>
</feature>
<sequence length="1196" mass="133348">SPPPAKRTPGSETPASSGGRSTHTSPPDEEEVAEMMDPTPASLDLDVDMMAEDSAGEDSGEESGDDPETLMRRGVNKVGKLPEAGIIKTVYVENFMCHVKMKVDLCSNVNFINGQNGSGKSAVLAAIQICLGAGARRTHRASNLSKLIRNGSNATHARLRVKLLNKGNDAFRHDVYGDFITVERTLDKGGGSSYKLLDQNDKCKSTKKADLDALLDLFNIQVDNPVAVLDQEEAKKFLMGKDEDKYNFFCKATELERIDRSFAATTDSIKDLEDSQRGVMRSLAPAQELAERTKEEWDQCQALENLEKKVEEAKVSLAWCLCGKMKAEAEKEQAKHDEYAEKVEAARKKLADLESKRDGGDGSEQQKEKTAAVEKLSNEAKEAAAIKNKLADELKQAKKPLATLESKKKQLAKELKSNESGLAKAKKELEKEKAAILARIGEKGSKGLRMKELDEKETEIEELVESATSAGAERDAALEEFEQAKDDYLSADKQCKFGGSKVKEATTTLQSLQKSTDTINVWGQQASKFCQLIAAAKQQGKFRGEVVGPVGAYIKVKTGFEKWGKLAEAAINSMHLGAYLCSDQRDLKALRELRRQTRCKDSEHQVNFQRAGARYTVDKHLRALDRMAGVENCLNVLNIQNDLVFNFLCDSSRADRKALSETKTVGEDALIQRQNGRMVVVGGDLQECYFYPRGDYWSLKNGNMSMRSSDSRGQLPQRFGIDQKRAVQEGKLELKQLQDELEELEKERNSIGRRQAELKNAWNALNKKVKDNEYAKKVLEEEVERLQQEIDEADEDDVEDDTSHLVSAIATAQNEVDESKRELQELEAKFALEAPAVGELEGRLQEENSRNQKIIAECQEAEEALKRFLSDQGKIEEKIERNKRNLEAASVKLEEFKAVFEESKGRADASDRKARVFTHKTKVQHMKNKARGTAAAGDDDDDDEEPPASQDDDEIAEPTEEEIAAVEPVSATKDPSFYSTKAEKAAERVKKEMARRSMSEVDPVAVFDKYTRAKKNLADKMHAVKKTEENLAALKADVKERRRKWKSMRKHIARLTNSTFDEMLQKKGSAGVVEFDHADKTLKICVQKDSNEASQTSDVKALSGGERSYTTLSLLLALGEQLETPFRVMDEFDVFLDAVARKIALEQLVSTAQALSHRQFIFITPQDLSTLTPTNTLKIIKMRPPERGGAQTVIEF</sequence>
<dbReference type="Proteomes" id="UP001165060">
    <property type="component" value="Unassembled WGS sequence"/>
</dbReference>
<evidence type="ECO:0000256" key="12">
    <source>
        <dbReference type="SAM" id="Coils"/>
    </source>
</evidence>
<name>A0ABQ6MFG8_9STRA</name>
<dbReference type="EMBL" id="BRYB01000199">
    <property type="protein sequence ID" value="GMI25107.1"/>
    <property type="molecule type" value="Genomic_DNA"/>
</dbReference>
<proteinExistence type="inferred from homology"/>
<evidence type="ECO:0000256" key="11">
    <source>
        <dbReference type="ARBA" id="ARBA00023242"/>
    </source>
</evidence>
<feature type="compositionally biased region" description="Basic and acidic residues" evidence="13">
    <location>
        <begin position="902"/>
        <end position="914"/>
    </location>
</feature>
<keyword evidence="5" id="KW-0547">Nucleotide-binding</keyword>
<evidence type="ECO:0000256" key="5">
    <source>
        <dbReference type="ARBA" id="ARBA00022741"/>
    </source>
</evidence>
<accession>A0ABQ6MFG8</accession>
<dbReference type="SUPFAM" id="SSF57997">
    <property type="entry name" value="Tropomyosin"/>
    <property type="match status" value="1"/>
</dbReference>
<dbReference type="PANTHER" id="PTHR19306">
    <property type="entry name" value="STRUCTURAL MAINTENANCE OF CHROMOSOMES 5,6 SMC5, SMC6"/>
    <property type="match status" value="1"/>
</dbReference>
<feature type="region of interest" description="Disordered" evidence="13">
    <location>
        <begin position="1"/>
        <end position="70"/>
    </location>
</feature>
<evidence type="ECO:0000256" key="2">
    <source>
        <dbReference type="ARBA" id="ARBA00004286"/>
    </source>
</evidence>
<evidence type="ECO:0000256" key="10">
    <source>
        <dbReference type="ARBA" id="ARBA00023204"/>
    </source>
</evidence>
<keyword evidence="16" id="KW-1185">Reference proteome</keyword>
<feature type="compositionally biased region" description="Acidic residues" evidence="13">
    <location>
        <begin position="45"/>
        <end position="68"/>
    </location>
</feature>
<feature type="region of interest" description="Disordered" evidence="13">
    <location>
        <begin position="902"/>
        <end position="980"/>
    </location>
</feature>
<dbReference type="Pfam" id="PF13476">
    <property type="entry name" value="AAA_23"/>
    <property type="match status" value="1"/>
</dbReference>
<evidence type="ECO:0000313" key="16">
    <source>
        <dbReference type="Proteomes" id="UP001165060"/>
    </source>
</evidence>
<comment type="similarity">
    <text evidence="3">Belongs to the SMC family. SMC6 subfamily.</text>
</comment>
<comment type="subcellular location">
    <subcellularLocation>
        <location evidence="2">Chromosome</location>
    </subcellularLocation>
    <subcellularLocation>
        <location evidence="1">Nucleus</location>
    </subcellularLocation>
</comment>
<evidence type="ECO:0000256" key="6">
    <source>
        <dbReference type="ARBA" id="ARBA00022763"/>
    </source>
</evidence>
<feature type="coiled-coil region" evidence="12">
    <location>
        <begin position="727"/>
        <end position="899"/>
    </location>
</feature>
<dbReference type="InterPro" id="IPR038729">
    <property type="entry name" value="Rad50/SbcC_AAA"/>
</dbReference>
<feature type="compositionally biased region" description="Basic residues" evidence="13">
    <location>
        <begin position="915"/>
        <end position="930"/>
    </location>
</feature>
<dbReference type="Gene3D" id="3.40.50.300">
    <property type="entry name" value="P-loop containing nucleotide triphosphate hydrolases"/>
    <property type="match status" value="2"/>
</dbReference>
<keyword evidence="7" id="KW-0067">ATP-binding</keyword>
<evidence type="ECO:0000256" key="4">
    <source>
        <dbReference type="ARBA" id="ARBA00022454"/>
    </source>
</evidence>
<feature type="region of interest" description="Disordered" evidence="13">
    <location>
        <begin position="352"/>
        <end position="372"/>
    </location>
</feature>
<gene>
    <name evidence="15" type="ORF">TeGR_g348</name>
</gene>
<keyword evidence="6" id="KW-0227">DNA damage</keyword>
<evidence type="ECO:0000256" key="3">
    <source>
        <dbReference type="ARBA" id="ARBA00006793"/>
    </source>
</evidence>
<feature type="domain" description="Rad50/SbcC-type AAA" evidence="14">
    <location>
        <begin position="90"/>
        <end position="311"/>
    </location>
</feature>
<keyword evidence="4" id="KW-0158">Chromosome</keyword>
<evidence type="ECO:0000256" key="1">
    <source>
        <dbReference type="ARBA" id="ARBA00004123"/>
    </source>
</evidence>
<dbReference type="SUPFAM" id="SSF52540">
    <property type="entry name" value="P-loop containing nucleoside triphosphate hydrolases"/>
    <property type="match status" value="2"/>
</dbReference>
<dbReference type="PANTHER" id="PTHR19306:SF6">
    <property type="entry name" value="STRUCTURAL MAINTENANCE OF CHROMOSOMES PROTEIN 6"/>
    <property type="match status" value="1"/>
</dbReference>
<feature type="non-terminal residue" evidence="15">
    <location>
        <position position="1"/>
    </location>
</feature>
<feature type="coiled-coil region" evidence="12">
    <location>
        <begin position="1010"/>
        <end position="1044"/>
    </location>
</feature>
<evidence type="ECO:0000259" key="14">
    <source>
        <dbReference type="Pfam" id="PF13476"/>
    </source>
</evidence>
<evidence type="ECO:0000256" key="13">
    <source>
        <dbReference type="SAM" id="MobiDB-lite"/>
    </source>
</evidence>
<comment type="caution">
    <text evidence="15">The sequence shown here is derived from an EMBL/GenBank/DDBJ whole genome shotgun (WGS) entry which is preliminary data.</text>
</comment>
<evidence type="ECO:0000256" key="7">
    <source>
        <dbReference type="ARBA" id="ARBA00022840"/>
    </source>
</evidence>
<keyword evidence="11" id="KW-0539">Nucleus</keyword>
<evidence type="ECO:0000313" key="15">
    <source>
        <dbReference type="EMBL" id="GMI25107.1"/>
    </source>
</evidence>
<dbReference type="InterPro" id="IPR027417">
    <property type="entry name" value="P-loop_NTPase"/>
</dbReference>
<organism evidence="15 16">
    <name type="scientific">Tetraparma gracilis</name>
    <dbReference type="NCBI Taxonomy" id="2962635"/>
    <lineage>
        <taxon>Eukaryota</taxon>
        <taxon>Sar</taxon>
        <taxon>Stramenopiles</taxon>
        <taxon>Ochrophyta</taxon>
        <taxon>Bolidophyceae</taxon>
        <taxon>Parmales</taxon>
        <taxon>Triparmaceae</taxon>
        <taxon>Tetraparma</taxon>
    </lineage>
</organism>